<keyword evidence="4" id="KW-1185">Reference proteome</keyword>
<feature type="region of interest" description="Disordered" evidence="1">
    <location>
        <begin position="59"/>
        <end position="97"/>
    </location>
</feature>
<dbReference type="OrthoDB" id="515982at2"/>
<accession>A0A139WRY4</accession>
<comment type="caution">
    <text evidence="3">The sequence shown here is derived from an EMBL/GenBank/DDBJ whole genome shotgun (WGS) entry which is preliminary data.</text>
</comment>
<evidence type="ECO:0008006" key="5">
    <source>
        <dbReference type="Google" id="ProtNLM"/>
    </source>
</evidence>
<dbReference type="STRING" id="128403.WA1_08475"/>
<sequence length="113" mass="12027">MKNLLAEQTKFNTCNLVKLGLISLALSLSLGTNTQARAGEVEVLSVPPQEAFFIEEKTAITPGNDNTASQGVTTSTDEITLPSKPHKEENLQSIGNTTNSVLVVPQASSQVQM</sequence>
<evidence type="ECO:0000313" key="4">
    <source>
        <dbReference type="Proteomes" id="UP000076925"/>
    </source>
</evidence>
<name>A0A139WRY4_9CYAN</name>
<reference evidence="3 4" key="1">
    <citation type="journal article" date="2013" name="Genome Biol. Evol.">
        <title>Genomes of Stigonematalean cyanobacteria (subsection V) and the evolution of oxygenic photosynthesis from prokaryotes to plastids.</title>
        <authorList>
            <person name="Dagan T."/>
            <person name="Roettger M."/>
            <person name="Stucken K."/>
            <person name="Landan G."/>
            <person name="Koch R."/>
            <person name="Major P."/>
            <person name="Gould S.B."/>
            <person name="Goremykin V.V."/>
            <person name="Rippka R."/>
            <person name="Tandeau de Marsac N."/>
            <person name="Gugger M."/>
            <person name="Lockhart P.J."/>
            <person name="Allen J.F."/>
            <person name="Brune I."/>
            <person name="Maus I."/>
            <person name="Puhler A."/>
            <person name="Martin W.F."/>
        </authorList>
    </citation>
    <scope>NUCLEOTIDE SEQUENCE [LARGE SCALE GENOMIC DNA]</scope>
    <source>
        <strain evidence="3 4">PCC 7110</strain>
    </source>
</reference>
<evidence type="ECO:0000313" key="3">
    <source>
        <dbReference type="EMBL" id="KYC35183.1"/>
    </source>
</evidence>
<proteinExistence type="predicted"/>
<evidence type="ECO:0000256" key="2">
    <source>
        <dbReference type="SAM" id="SignalP"/>
    </source>
</evidence>
<dbReference type="AlphaFoldDB" id="A0A139WRY4"/>
<dbReference type="Proteomes" id="UP000076925">
    <property type="component" value="Unassembled WGS sequence"/>
</dbReference>
<dbReference type="EMBL" id="ANNX02000052">
    <property type="protein sequence ID" value="KYC35183.1"/>
    <property type="molecule type" value="Genomic_DNA"/>
</dbReference>
<keyword evidence="2" id="KW-0732">Signal</keyword>
<gene>
    <name evidence="3" type="ORF">WA1_08475</name>
</gene>
<protein>
    <recommendedName>
        <fullName evidence="5">Porin</fullName>
    </recommendedName>
</protein>
<organism evidence="3 4">
    <name type="scientific">Scytonema hofmannii PCC 7110</name>
    <dbReference type="NCBI Taxonomy" id="128403"/>
    <lineage>
        <taxon>Bacteria</taxon>
        <taxon>Bacillati</taxon>
        <taxon>Cyanobacteriota</taxon>
        <taxon>Cyanophyceae</taxon>
        <taxon>Nostocales</taxon>
        <taxon>Scytonemataceae</taxon>
        <taxon>Scytonema</taxon>
    </lineage>
</organism>
<evidence type="ECO:0000256" key="1">
    <source>
        <dbReference type="SAM" id="MobiDB-lite"/>
    </source>
</evidence>
<feature type="chain" id="PRO_5007300380" description="Porin" evidence="2">
    <location>
        <begin position="39"/>
        <end position="113"/>
    </location>
</feature>
<dbReference type="RefSeq" id="WP_017745500.1">
    <property type="nucleotide sequence ID" value="NZ_KQ976354.1"/>
</dbReference>
<feature type="compositionally biased region" description="Polar residues" evidence="1">
    <location>
        <begin position="61"/>
        <end position="78"/>
    </location>
</feature>
<feature type="signal peptide" evidence="2">
    <location>
        <begin position="1"/>
        <end position="38"/>
    </location>
</feature>